<dbReference type="Pfam" id="PF07282">
    <property type="entry name" value="Cas12f1-like_TNB"/>
    <property type="match status" value="1"/>
</dbReference>
<dbReference type="NCBIfam" id="NF040570">
    <property type="entry name" value="guided_TnpB"/>
    <property type="match status" value="1"/>
</dbReference>
<feature type="domain" description="Probable transposase IS891/IS1136/IS1341" evidence="5">
    <location>
        <begin position="169"/>
        <end position="282"/>
    </location>
</feature>
<evidence type="ECO:0000313" key="7">
    <source>
        <dbReference type="EMBL" id="MBD2569583.1"/>
    </source>
</evidence>
<dbReference type="NCBIfam" id="TIGR01766">
    <property type="entry name" value="IS200/IS605 family accessory protein TnpB-like domain"/>
    <property type="match status" value="1"/>
</dbReference>
<keyword evidence="2" id="KW-0815">Transposition</keyword>
<keyword evidence="3" id="KW-0238">DNA-binding</keyword>
<dbReference type="InterPro" id="IPR010095">
    <property type="entry name" value="Cas12f1-like_TNB"/>
</dbReference>
<reference evidence="7 8" key="1">
    <citation type="journal article" date="2020" name="ISME J.">
        <title>Comparative genomics reveals insights into cyanobacterial evolution and habitat adaptation.</title>
        <authorList>
            <person name="Chen M.Y."/>
            <person name="Teng W.K."/>
            <person name="Zhao L."/>
            <person name="Hu C.X."/>
            <person name="Zhou Y.K."/>
            <person name="Han B.P."/>
            <person name="Song L.R."/>
            <person name="Shu W.S."/>
        </authorList>
    </citation>
    <scope>NUCLEOTIDE SEQUENCE [LARGE SCALE GENOMIC DNA]</scope>
    <source>
        <strain evidence="7 8">FACHB-196</strain>
    </source>
</reference>
<comment type="similarity">
    <text evidence="1">In the C-terminal section; belongs to the transposase 35 family.</text>
</comment>
<feature type="domain" description="Cas12f1-like TNB" evidence="6">
    <location>
        <begin position="304"/>
        <end position="390"/>
    </location>
</feature>
<comment type="caution">
    <text evidence="7">The sequence shown here is derived from an EMBL/GenBank/DDBJ whole genome shotgun (WGS) entry which is preliminary data.</text>
</comment>
<keyword evidence="8" id="KW-1185">Reference proteome</keyword>
<evidence type="ECO:0000256" key="2">
    <source>
        <dbReference type="ARBA" id="ARBA00022578"/>
    </source>
</evidence>
<evidence type="ECO:0000259" key="5">
    <source>
        <dbReference type="Pfam" id="PF01385"/>
    </source>
</evidence>
<dbReference type="Proteomes" id="UP000640531">
    <property type="component" value="Unassembled WGS sequence"/>
</dbReference>
<dbReference type="Pfam" id="PF01385">
    <property type="entry name" value="OrfB_IS605"/>
    <property type="match status" value="1"/>
</dbReference>
<evidence type="ECO:0000256" key="3">
    <source>
        <dbReference type="ARBA" id="ARBA00023125"/>
    </source>
</evidence>
<gene>
    <name evidence="7" type="primary">tnpB</name>
    <name evidence="7" type="ORF">H6G59_17125</name>
</gene>
<accession>A0ABR8FHX7</accession>
<evidence type="ECO:0000256" key="1">
    <source>
        <dbReference type="ARBA" id="ARBA00008761"/>
    </source>
</evidence>
<keyword evidence="4" id="KW-0233">DNA recombination</keyword>
<proteinExistence type="inferred from homology"/>
<evidence type="ECO:0000313" key="8">
    <source>
        <dbReference type="Proteomes" id="UP000640531"/>
    </source>
</evidence>
<sequence>MQLVERHIIQRNHPHYQEIDQLCFAAKNLYNYANFHIRQSFIFAQKYLDYNCLAKQLKSTEPYLALPAKVAQQVLLGIHRNWLSFFAAIKAYTEDKSKFLGRPKLPKYKHKEKGRHLLVYTAQAVSKPKMKAGLIHLSQTQTHIPTKVDYRNLNQVRIVPKIDHYVVEVVYEKEEIDNCLDPNSIAAIDLGIDNLATLTSNQPGFLPVLVSGRIVKSINRYYNHRKANLQSLLPAHQKTSKRLQSLTRKRNFRVDDYLHKASRLIIDHLVKCGIGTLVIGQNLFWKQNANLGSRNNQNFVCIPHSRFVQQLSYKAKLVGIKVLVSEESYTSVASFLDQDPVPTYGEAASKEVNTSTTLSVKFSGRRIRTKLYQAGNGLLIHADVNGSLNILRKVVPTAFSLGIGEPLRWAGFPTCSKWRGVVFRPVGVIPGKQMA</sequence>
<organism evidence="7 8">
    <name type="scientific">Anabaena lutea FACHB-196</name>
    <dbReference type="NCBI Taxonomy" id="2692881"/>
    <lineage>
        <taxon>Bacteria</taxon>
        <taxon>Bacillati</taxon>
        <taxon>Cyanobacteriota</taxon>
        <taxon>Cyanophyceae</taxon>
        <taxon>Nostocales</taxon>
        <taxon>Nostocaceae</taxon>
        <taxon>Anabaena</taxon>
    </lineage>
</organism>
<dbReference type="EMBL" id="JACJST010000016">
    <property type="protein sequence ID" value="MBD2569583.1"/>
    <property type="molecule type" value="Genomic_DNA"/>
</dbReference>
<name>A0ABR8FHX7_9NOST</name>
<dbReference type="InterPro" id="IPR001959">
    <property type="entry name" value="Transposase"/>
</dbReference>
<evidence type="ECO:0000256" key="4">
    <source>
        <dbReference type="ARBA" id="ARBA00023172"/>
    </source>
</evidence>
<evidence type="ECO:0000259" key="6">
    <source>
        <dbReference type="Pfam" id="PF07282"/>
    </source>
</evidence>
<dbReference type="RefSeq" id="WP_190716512.1">
    <property type="nucleotide sequence ID" value="NZ_JACJST010000016.1"/>
</dbReference>
<protein>
    <submittedName>
        <fullName evidence="7">IS200/IS605 family element transposase accessory protein TnpB</fullName>
    </submittedName>
</protein>